<dbReference type="AlphaFoldDB" id="A0A3A9W7S3"/>
<dbReference type="Pfam" id="PF08327">
    <property type="entry name" value="AHSA1"/>
    <property type="match status" value="1"/>
</dbReference>
<dbReference type="SUPFAM" id="SSF55961">
    <property type="entry name" value="Bet v1-like"/>
    <property type="match status" value="1"/>
</dbReference>
<dbReference type="RefSeq" id="WP_120697859.1">
    <property type="nucleotide sequence ID" value="NZ_RBDX01000011.1"/>
</dbReference>
<name>A0A3A9W7S3_9ACTN</name>
<dbReference type="CDD" id="cd08899">
    <property type="entry name" value="SRPBCC_CalC_Aha1-like_6"/>
    <property type="match status" value="1"/>
</dbReference>
<dbReference type="Gene3D" id="3.30.530.20">
    <property type="match status" value="1"/>
</dbReference>
<feature type="domain" description="Activator of Hsp90 ATPase homologue 1/2-like C-terminal" evidence="2">
    <location>
        <begin position="31"/>
        <end position="142"/>
    </location>
</feature>
<comment type="caution">
    <text evidence="3">The sequence shown here is derived from an EMBL/GenBank/DDBJ whole genome shotgun (WGS) entry which is preliminary data.</text>
</comment>
<dbReference type="InterPro" id="IPR023393">
    <property type="entry name" value="START-like_dom_sf"/>
</dbReference>
<accession>A0A3A9W7S3</accession>
<evidence type="ECO:0000313" key="5">
    <source>
        <dbReference type="Proteomes" id="UP000268652"/>
    </source>
</evidence>
<dbReference type="EMBL" id="RBDY01000011">
    <property type="protein sequence ID" value="RKN21541.1"/>
    <property type="molecule type" value="Genomic_DNA"/>
</dbReference>
<dbReference type="InterPro" id="IPR013538">
    <property type="entry name" value="ASHA1/2-like_C"/>
</dbReference>
<protein>
    <submittedName>
        <fullName evidence="3">SRPBCC family protein</fullName>
    </submittedName>
</protein>
<evidence type="ECO:0000256" key="1">
    <source>
        <dbReference type="ARBA" id="ARBA00006817"/>
    </source>
</evidence>
<dbReference type="OrthoDB" id="8117292at2"/>
<evidence type="ECO:0000313" key="4">
    <source>
        <dbReference type="EMBL" id="RKN21541.1"/>
    </source>
</evidence>
<keyword evidence="5" id="KW-1185">Reference proteome</keyword>
<gene>
    <name evidence="4" type="ORF">D7318_16350</name>
    <name evidence="3" type="ORF">D7319_16090</name>
</gene>
<evidence type="ECO:0000313" key="6">
    <source>
        <dbReference type="Proteomes" id="UP000275024"/>
    </source>
</evidence>
<dbReference type="Proteomes" id="UP000268652">
    <property type="component" value="Unassembled WGS sequence"/>
</dbReference>
<dbReference type="EMBL" id="RBDX01000011">
    <property type="protein sequence ID" value="RKN08423.1"/>
    <property type="molecule type" value="Genomic_DNA"/>
</dbReference>
<evidence type="ECO:0000259" key="2">
    <source>
        <dbReference type="Pfam" id="PF08327"/>
    </source>
</evidence>
<sequence>MTSTEPPVPTGQLLPTDTGYDLILTRTYRGSIDDVWASVTEPERTARWFGPWRGEAAPGRTIEVRMAFEAEAPWCAVRIDACEPPRRLAVSMDDEAGSWPMELLLDENGDGGTTLRLVHHRPSAEGIGEIGPGWEYYLGLLTASREGGAVAAPDFDAYYPAQKAYYEGLAPTP</sequence>
<evidence type="ECO:0000313" key="3">
    <source>
        <dbReference type="EMBL" id="RKN08423.1"/>
    </source>
</evidence>
<dbReference type="Proteomes" id="UP000275024">
    <property type="component" value="Unassembled WGS sequence"/>
</dbReference>
<comment type="similarity">
    <text evidence="1">Belongs to the AHA1 family.</text>
</comment>
<organism evidence="3 6">
    <name type="scientific">Streptomyces radicis</name>
    <dbReference type="NCBI Taxonomy" id="1750517"/>
    <lineage>
        <taxon>Bacteria</taxon>
        <taxon>Bacillati</taxon>
        <taxon>Actinomycetota</taxon>
        <taxon>Actinomycetes</taxon>
        <taxon>Kitasatosporales</taxon>
        <taxon>Streptomycetaceae</taxon>
        <taxon>Streptomyces</taxon>
    </lineage>
</organism>
<proteinExistence type="inferred from homology"/>
<reference evidence="5 6" key="1">
    <citation type="submission" date="2018-09" db="EMBL/GenBank/DDBJ databases">
        <title>Streptomyces sp. nov. DS1-2, an endophytic actinomycete isolated from roots of Dendrobium scabrilingue.</title>
        <authorList>
            <person name="Kuncharoen N."/>
            <person name="Kudo T."/>
            <person name="Ohkuma M."/>
            <person name="Yuki M."/>
            <person name="Tanasupawat S."/>
        </authorList>
    </citation>
    <scope>NUCLEOTIDE SEQUENCE [LARGE SCALE GENOMIC DNA]</scope>
    <source>
        <strain evidence="3 6">AZ1-7</strain>
        <strain evidence="4 5">DS1-2</strain>
    </source>
</reference>